<dbReference type="OrthoDB" id="135231at2"/>
<reference evidence="2 4" key="1">
    <citation type="submission" date="2018-07" db="EMBL/GenBank/DDBJ databases">
        <authorList>
            <person name="Peeters C."/>
        </authorList>
    </citation>
    <scope>NUCLEOTIDE SEQUENCE [LARGE SCALE GENOMIC DNA]</scope>
    <source>
        <strain evidence="2 4">LMG 30378</strain>
    </source>
</reference>
<dbReference type="SUPFAM" id="SSF53474">
    <property type="entry name" value="alpha/beta-Hydrolases"/>
    <property type="match status" value="1"/>
</dbReference>
<keyword evidence="2" id="KW-0378">Hydrolase</keyword>
<keyword evidence="2" id="KW-0031">Aminopeptidase</keyword>
<dbReference type="EC" id="3.4.11.5" evidence="2"/>
<dbReference type="EMBL" id="UFQC01000025">
    <property type="protein sequence ID" value="SSW70658.1"/>
    <property type="molecule type" value="Genomic_DNA"/>
</dbReference>
<dbReference type="Proteomes" id="UP001456224">
    <property type="component" value="Chromosome"/>
</dbReference>
<dbReference type="PANTHER" id="PTHR43798">
    <property type="entry name" value="MONOACYLGLYCEROL LIPASE"/>
    <property type="match status" value="1"/>
</dbReference>
<dbReference type="Proteomes" id="UP000289465">
    <property type="component" value="Unassembled WGS sequence"/>
</dbReference>
<dbReference type="GO" id="GO:0004177">
    <property type="term" value="F:aminopeptidase activity"/>
    <property type="evidence" value="ECO:0007669"/>
    <property type="project" value="UniProtKB-KW"/>
</dbReference>
<evidence type="ECO:0000259" key="1">
    <source>
        <dbReference type="Pfam" id="PF12697"/>
    </source>
</evidence>
<dbReference type="Pfam" id="PF12697">
    <property type="entry name" value="Abhydrolase_6"/>
    <property type="match status" value="1"/>
</dbReference>
<dbReference type="InterPro" id="IPR050266">
    <property type="entry name" value="AB_hydrolase_sf"/>
</dbReference>
<evidence type="ECO:0000313" key="3">
    <source>
        <dbReference type="EMBL" id="WXR73661.1"/>
    </source>
</evidence>
<dbReference type="AlphaFoldDB" id="A0A446CS21"/>
<name>A0A446CS21_9BURK</name>
<dbReference type="InterPro" id="IPR029058">
    <property type="entry name" value="AB_hydrolase_fold"/>
</dbReference>
<gene>
    <name evidence="2" type="primary">pip_2</name>
    <name evidence="2" type="ORF">AVE30378_04181</name>
    <name evidence="3" type="ORF">WHX56_29265</name>
</gene>
<evidence type="ECO:0000313" key="2">
    <source>
        <dbReference type="EMBL" id="SSW70658.1"/>
    </source>
</evidence>
<organism evidence="2 4">
    <name type="scientific">Achromobacter veterisilvae</name>
    <dbReference type="NCBI Taxonomy" id="2069367"/>
    <lineage>
        <taxon>Bacteria</taxon>
        <taxon>Pseudomonadati</taxon>
        <taxon>Pseudomonadota</taxon>
        <taxon>Betaproteobacteria</taxon>
        <taxon>Burkholderiales</taxon>
        <taxon>Alcaligenaceae</taxon>
        <taxon>Achromobacter</taxon>
    </lineage>
</organism>
<feature type="domain" description="AB hydrolase-1" evidence="1">
    <location>
        <begin position="35"/>
        <end position="248"/>
    </location>
</feature>
<dbReference type="RefSeq" id="WP_129242999.1">
    <property type="nucleotide sequence ID" value="NZ_CP148753.1"/>
</dbReference>
<dbReference type="Gene3D" id="3.40.50.1820">
    <property type="entry name" value="alpha/beta hydrolase"/>
    <property type="match status" value="1"/>
</dbReference>
<dbReference type="InterPro" id="IPR000073">
    <property type="entry name" value="AB_hydrolase_1"/>
</dbReference>
<accession>A0A446CS21</accession>
<evidence type="ECO:0000313" key="5">
    <source>
        <dbReference type="Proteomes" id="UP001456224"/>
    </source>
</evidence>
<sequence length="262" mass="28605">MHSITSQEVYVPTSQGRLYARRWDPAGGVAAGAPIVLLHDSLGCVELWRDFPELLARETGRGVIAYDRLGFGRSDPNGATFGSGFVEDEALAGFRQLREALGIGPFVAFGHSVGGGMAVCCAGAYGDDCQALITESAQAFVEDRTLEGIRVAKRNFDEPGQLDRLKKYHGEKAAWVLGAWVDTWLSPGFADWNLDEPLRQVRCPVLALHGEADEYGSSLHPERIARLTGGRPVLLENCGHVPHREQTRIVLDLAGQWLKAVR</sequence>
<evidence type="ECO:0000313" key="4">
    <source>
        <dbReference type="Proteomes" id="UP000289465"/>
    </source>
</evidence>
<keyword evidence="2" id="KW-0645">Protease</keyword>
<dbReference type="EMBL" id="CP148753">
    <property type="protein sequence ID" value="WXR73661.1"/>
    <property type="molecule type" value="Genomic_DNA"/>
</dbReference>
<protein>
    <submittedName>
        <fullName evidence="3">Alpha/beta hydrolase</fullName>
    </submittedName>
    <submittedName>
        <fullName evidence="2">Proline iminopeptidase</fullName>
        <ecNumber evidence="2">3.4.11.5</ecNumber>
    </submittedName>
</protein>
<keyword evidence="5" id="KW-1185">Reference proteome</keyword>
<proteinExistence type="predicted"/>
<reference evidence="3 5" key="2">
    <citation type="submission" date="2024-03" db="EMBL/GenBank/DDBJ databases">
        <title>Reference genomes for the five species model microbial community.</title>
        <authorList>
            <person name="Padfield D."/>
        </authorList>
    </citation>
    <scope>NUCLEOTIDE SEQUENCE [LARGE SCALE GENOMIC DNA]</scope>
    <source>
        <strain evidence="3 5">AB1</strain>
    </source>
</reference>